<evidence type="ECO:0000256" key="1">
    <source>
        <dbReference type="ARBA" id="ARBA00022490"/>
    </source>
</evidence>
<dbReference type="InterPro" id="IPR004659">
    <property type="entry name" value="RNase_E/G"/>
</dbReference>
<keyword evidence="4 8" id="KW-0255">Endonuclease</keyword>
<feature type="compositionally biased region" description="Acidic residues" evidence="9">
    <location>
        <begin position="814"/>
        <end position="824"/>
    </location>
</feature>
<feature type="compositionally biased region" description="Acidic residues" evidence="9">
    <location>
        <begin position="221"/>
        <end position="235"/>
    </location>
</feature>
<feature type="compositionally biased region" description="Basic residues" evidence="9">
    <location>
        <begin position="781"/>
        <end position="793"/>
    </location>
</feature>
<evidence type="ECO:0000256" key="8">
    <source>
        <dbReference type="HAMAP-Rule" id="MF_00970"/>
    </source>
</evidence>
<dbReference type="PANTHER" id="PTHR30001:SF1">
    <property type="entry name" value="RIBONUCLEASE E_G-LIKE PROTEIN, CHLOROPLASTIC"/>
    <property type="match status" value="1"/>
</dbReference>
<feature type="binding site" evidence="8">
    <location>
        <position position="578"/>
    </location>
    <ligand>
        <name>Zn(2+)</name>
        <dbReference type="ChEBI" id="CHEBI:29105"/>
        <note>ligand shared between dimeric partners</note>
    </ligand>
</feature>
<dbReference type="NCBIfam" id="TIGR00757">
    <property type="entry name" value="RNaseEG"/>
    <property type="match status" value="1"/>
</dbReference>
<keyword evidence="8" id="KW-0472">Membrane</keyword>
<dbReference type="Gene3D" id="3.40.1260.20">
    <property type="entry name" value="Ribonuclease E, catalytic domain"/>
    <property type="match status" value="1"/>
</dbReference>
<feature type="region of interest" description="Required for zinc-mediated homotetramerization and catalytic activity" evidence="8">
    <location>
        <begin position="575"/>
        <end position="578"/>
    </location>
</feature>
<protein>
    <recommendedName>
        <fullName evidence="8">Ribonuclease E</fullName>
        <shortName evidence="8">RNase E</shortName>
        <ecNumber evidence="8">3.1.26.12</ecNumber>
    </recommendedName>
</protein>
<keyword evidence="1 8" id="KW-0963">Cytoplasm</keyword>
<evidence type="ECO:0000256" key="5">
    <source>
        <dbReference type="ARBA" id="ARBA00022801"/>
    </source>
</evidence>
<dbReference type="Proteomes" id="UP000390335">
    <property type="component" value="Unassembled WGS sequence"/>
</dbReference>
<evidence type="ECO:0000256" key="6">
    <source>
        <dbReference type="ARBA" id="ARBA00022842"/>
    </source>
</evidence>
<feature type="region of interest" description="Disordered" evidence="9">
    <location>
        <begin position="861"/>
        <end position="969"/>
    </location>
</feature>
<dbReference type="InterPro" id="IPR028878">
    <property type="entry name" value="RNase_E"/>
</dbReference>
<proteinExistence type="inferred from homology"/>
<dbReference type="PANTHER" id="PTHR30001">
    <property type="entry name" value="RIBONUCLEASE"/>
    <property type="match status" value="1"/>
</dbReference>
<keyword evidence="3 8" id="KW-0479">Metal-binding</keyword>
<comment type="caution">
    <text evidence="12">The sequence shown here is derived from an EMBL/GenBank/DDBJ whole genome shotgun (WGS) entry which is preliminary data.</text>
</comment>
<feature type="compositionally biased region" description="Low complexity" evidence="9">
    <location>
        <begin position="141"/>
        <end position="152"/>
    </location>
</feature>
<evidence type="ECO:0000256" key="2">
    <source>
        <dbReference type="ARBA" id="ARBA00022722"/>
    </source>
</evidence>
<keyword evidence="5 8" id="KW-0378">Hydrolase</keyword>
<feature type="domain" description="RNase E/G thioredoxin-like" evidence="11">
    <location>
        <begin position="574"/>
        <end position="658"/>
    </location>
</feature>
<feature type="compositionally biased region" description="Basic residues" evidence="9">
    <location>
        <begin position="156"/>
        <end position="166"/>
    </location>
</feature>
<feature type="compositionally biased region" description="Polar residues" evidence="9">
    <location>
        <begin position="703"/>
        <end position="712"/>
    </location>
</feature>
<dbReference type="HAMAP" id="MF_00970">
    <property type="entry name" value="RNase_E"/>
    <property type="match status" value="1"/>
</dbReference>
<feature type="compositionally biased region" description="Acidic residues" evidence="9">
    <location>
        <begin position="750"/>
        <end position="764"/>
    </location>
</feature>
<keyword evidence="8" id="KW-0698">rRNA processing</keyword>
<name>A0ABQ0Z9G5_9HYPH</name>
<keyword evidence="8" id="KW-0997">Cell inner membrane</keyword>
<feature type="compositionally biased region" description="Basic and acidic residues" evidence="9">
    <location>
        <begin position="919"/>
        <end position="928"/>
    </location>
</feature>
<evidence type="ECO:0000313" key="12">
    <source>
        <dbReference type="EMBL" id="GES51909.1"/>
    </source>
</evidence>
<evidence type="ECO:0000259" key="11">
    <source>
        <dbReference type="Pfam" id="PF20833"/>
    </source>
</evidence>
<dbReference type="RefSeq" id="WP_152094274.1">
    <property type="nucleotide sequence ID" value="NZ_BLAJ01000005.1"/>
</dbReference>
<dbReference type="SUPFAM" id="SSF50249">
    <property type="entry name" value="Nucleic acid-binding proteins"/>
    <property type="match status" value="1"/>
</dbReference>
<keyword evidence="2 8" id="KW-0540">Nuclease</keyword>
<evidence type="ECO:0000256" key="9">
    <source>
        <dbReference type="SAM" id="MobiDB-lite"/>
    </source>
</evidence>
<keyword evidence="8" id="KW-1003">Cell membrane</keyword>
<comment type="catalytic activity">
    <reaction evidence="8">
        <text>Endonucleolytic cleavage of single-stranded RNA in A- and U-rich regions.</text>
        <dbReference type="EC" id="3.1.26.12"/>
    </reaction>
</comment>
<dbReference type="InterPro" id="IPR012340">
    <property type="entry name" value="NA-bd_OB-fold"/>
</dbReference>
<evidence type="ECO:0000256" key="7">
    <source>
        <dbReference type="ARBA" id="ARBA00022884"/>
    </source>
</evidence>
<keyword evidence="13" id="KW-1185">Reference proteome</keyword>
<dbReference type="Pfam" id="PF10150">
    <property type="entry name" value="RNase_E_G"/>
    <property type="match status" value="1"/>
</dbReference>
<comment type="subunit">
    <text evidence="8">Homotetramer formed by a dimer of dimers.</text>
</comment>
<comment type="cofactor">
    <cofactor evidence="8">
        <name>Zn(2+)</name>
        <dbReference type="ChEBI" id="CHEBI:29105"/>
    </cofactor>
    <text evidence="8">Binds 2 Zn(2+) ions per homotetramer.</text>
</comment>
<dbReference type="Pfam" id="PF20833">
    <property type="entry name" value="RNase_E_G_Thio"/>
    <property type="match status" value="1"/>
</dbReference>
<evidence type="ECO:0000259" key="10">
    <source>
        <dbReference type="Pfam" id="PF10150"/>
    </source>
</evidence>
<feature type="region of interest" description="Disordered" evidence="9">
    <location>
        <begin position="691"/>
        <end position="827"/>
    </location>
</feature>
<comment type="cofactor">
    <cofactor evidence="8">
        <name>Mg(2+)</name>
        <dbReference type="ChEBI" id="CHEBI:18420"/>
    </cofactor>
    <text evidence="8">Binds 1 Mg(2+) ion per subunit.</text>
</comment>
<feature type="compositionally biased region" description="Low complexity" evidence="9">
    <location>
        <begin position="732"/>
        <end position="749"/>
    </location>
</feature>
<keyword evidence="6 8" id="KW-0460">Magnesium</keyword>
<organism evidence="12 13">
    <name type="scientific">Rhizobium dioscoreae</name>
    <dbReference type="NCBI Taxonomy" id="2653122"/>
    <lineage>
        <taxon>Bacteria</taxon>
        <taxon>Pseudomonadati</taxon>
        <taxon>Pseudomonadota</taxon>
        <taxon>Alphaproteobacteria</taxon>
        <taxon>Hyphomicrobiales</taxon>
        <taxon>Rhizobiaceae</taxon>
        <taxon>Rhizobium/Agrobacterium group</taxon>
        <taxon>Rhizobium</taxon>
    </lineage>
</organism>
<gene>
    <name evidence="8 12" type="primary">rne</name>
    <name evidence="12" type="ORF">RsS93_45230</name>
</gene>
<comment type="subcellular location">
    <subcellularLocation>
        <location evidence="8">Cytoplasm</location>
    </subcellularLocation>
    <subcellularLocation>
        <location evidence="8">Cell inner membrane</location>
        <topology evidence="8">Peripheral membrane protein</topology>
        <orientation evidence="8">Cytoplasmic side</orientation>
    </subcellularLocation>
</comment>
<feature type="binding site" evidence="8">
    <location>
        <position position="474"/>
    </location>
    <ligand>
        <name>Mg(2+)</name>
        <dbReference type="ChEBI" id="CHEBI:18420"/>
        <note>catalytic</note>
    </ligand>
</feature>
<feature type="binding site" evidence="8">
    <location>
        <position position="575"/>
    </location>
    <ligand>
        <name>Zn(2+)</name>
        <dbReference type="ChEBI" id="CHEBI:29105"/>
        <note>ligand shared between dimeric partners</note>
    </ligand>
</feature>
<accession>A0ABQ0Z9G5</accession>
<keyword evidence="7 8" id="KW-0694">RNA-binding</keyword>
<dbReference type="InterPro" id="IPR048583">
    <property type="entry name" value="RNase_E_G_thioredoxin-like"/>
</dbReference>
<keyword evidence="8" id="KW-0862">Zinc</keyword>
<comment type="similarity">
    <text evidence="8">Belongs to the RNase E/G family. RNase E subfamily.</text>
</comment>
<feature type="compositionally biased region" description="Polar residues" evidence="9">
    <location>
        <begin position="929"/>
        <end position="947"/>
    </location>
</feature>
<keyword evidence="8" id="KW-0820">tRNA-binding</keyword>
<dbReference type="InterPro" id="IPR019307">
    <property type="entry name" value="RNA-bd_AU-1/RNase_E/G"/>
</dbReference>
<evidence type="ECO:0000313" key="13">
    <source>
        <dbReference type="Proteomes" id="UP000390335"/>
    </source>
</evidence>
<feature type="compositionally biased region" description="Basic residues" evidence="9">
    <location>
        <begin position="719"/>
        <end position="729"/>
    </location>
</feature>
<evidence type="ECO:0000256" key="3">
    <source>
        <dbReference type="ARBA" id="ARBA00022723"/>
    </source>
</evidence>
<feature type="compositionally biased region" description="Low complexity" evidence="9">
    <location>
        <begin position="169"/>
        <end position="187"/>
    </location>
</feature>
<keyword evidence="8" id="KW-0819">tRNA processing</keyword>
<dbReference type="Gene3D" id="2.40.50.140">
    <property type="entry name" value="Nucleic acid-binding proteins"/>
    <property type="match status" value="2"/>
</dbReference>
<dbReference type="EMBL" id="BLAJ01000005">
    <property type="protein sequence ID" value="GES51909.1"/>
    <property type="molecule type" value="Genomic_DNA"/>
</dbReference>
<feature type="binding site" evidence="8">
    <location>
        <position position="517"/>
    </location>
    <ligand>
        <name>Mg(2+)</name>
        <dbReference type="ChEBI" id="CHEBI:18420"/>
        <note>catalytic</note>
    </ligand>
</feature>
<reference evidence="12 13" key="1">
    <citation type="journal article" date="2020" name="Genome Biol. Evol.">
        <title>Rhizobium dioscoreae sp. nov., a plant growth-promoting bacterium isolated from yam (Dioscorea species).</title>
        <authorList>
            <person name="Ouyabe M."/>
            <person name="Tanaka N."/>
            <person name="Shiwa Y."/>
            <person name="Fujita N."/>
            <person name="Kikuno H."/>
            <person name="Babil P."/>
            <person name="Shiwachi H."/>
        </authorList>
    </citation>
    <scope>NUCLEOTIDE SEQUENCE [LARGE SCALE GENOMIC DNA]</scope>
    <source>
        <strain evidence="12 13">S-93</strain>
    </source>
</reference>
<comment type="function">
    <text evidence="8">Endoribonuclease that plays a central role in RNA processing and decay. Required for the maturation of 5S and 16S rRNAs and the majority of tRNAs. Also involved in the degradation of most mRNAs.</text>
</comment>
<feature type="region of interest" description="Disordered" evidence="9">
    <location>
        <begin position="141"/>
        <end position="256"/>
    </location>
</feature>
<evidence type="ECO:0000256" key="4">
    <source>
        <dbReference type="ARBA" id="ARBA00022759"/>
    </source>
</evidence>
<dbReference type="EC" id="3.1.26.12" evidence="8"/>
<feature type="domain" description="RNA-binding protein AU-1/Ribonuclease E/G" evidence="10">
    <location>
        <begin position="292"/>
        <end position="562"/>
    </location>
</feature>
<keyword evidence="8" id="KW-0699">rRNA-binding</keyword>
<sequence length="969" mass="106630">MADKMLIDASHEEETRVVVVRGNRIEEFDFESQHKKQIRGNIYLAKVTRVEPSLQAAFVDYGGNRHGFLAFAEIHPDYYQIPLADRQALLKAEAEEHRRDDDVEHVETALDLSQQEQPDIGIVAKEGEEAEVPAAIGEEAPAAEAAAAAEEAAPAKKAKPRRSRKKAVADAPAEETPTPEATAAVDAPSEEEEGPSGEMAAMVETDSISEDVTTSKRRHDDDDDDDDHDHEEEVIESVGAEDAMEEVPDRAQRKPRKQYRIQEVIKRRQILLVQVAKEERGNKGAALTTYLSLAGRYSVLMPNTARGGGISRKITNPQDRKRLKEIAKMLEVPQGMGVILRTAGANRTKVEVKRDFEYLMRLWENVRTLTLASTAPCLVYEEGSLIKRSIRDLYNKDIGEIIVAGEEGYREAKDFMKMLMPSHAKVVQPYRDIHPIFSRSGIEAQLDRMLQPQVTLRSGGYLIMNQTEALVSIDVNSGRSTREHSIEDTALQTNLEAAEEIARQLRLRDLAGLIVIDFIDMEEKRNNRAVEKKLKECLKNDRARIQVGRISHFGLLEMSRQRIRASVLESTTQICSHCGGTGHVRSQSSVALHVLRGIEEYLLKNTTHDITVRTTPDIALYLLNHKRQTIIDYESRFGVAIVIDADNAVGTQHFAIDRGEPVANPVKIESLFNFAAIPDDDDDDIVIETDEEEDEELEEKAASTEQQPSARSEGNDGNRKRKRRRRRRGRGNDTQAAQASEAGSAASVAEDADGEEGDDDEADVGAENTASTGSDDDTQQKRKRRRRGKRGGRRNRENEGNEQAAAGEEAGSGEVDENDAEEGGDATVTVAEIAVAEGEAAVEAQPAMAAVETAAVVTEDVKPAKGRGRRKAKAVEASPVETPTVEEAPTADVEIEAVAEIAEVMDNSADTAAPEASEDAAKPARANRESNVSSSAPVVKSTRANEGSESDGEPTKPKKAGWWQRRGFF</sequence>